<dbReference type="Pfam" id="PF25107">
    <property type="entry name" value="VWA7_N"/>
    <property type="match status" value="1"/>
</dbReference>
<keyword evidence="2" id="KW-0964">Secreted</keyword>
<comment type="caution">
    <text evidence="10">The sequence shown here is derived from an EMBL/GenBank/DDBJ whole genome shotgun (WGS) entry which is preliminary data.</text>
</comment>
<organism evidence="10 11">
    <name type="scientific">Huso huso</name>
    <name type="common">Beluga</name>
    <name type="synonym">Acipenser huso</name>
    <dbReference type="NCBI Taxonomy" id="61971"/>
    <lineage>
        <taxon>Eukaryota</taxon>
        <taxon>Metazoa</taxon>
        <taxon>Chordata</taxon>
        <taxon>Craniata</taxon>
        <taxon>Vertebrata</taxon>
        <taxon>Euteleostomi</taxon>
        <taxon>Actinopterygii</taxon>
        <taxon>Chondrostei</taxon>
        <taxon>Acipenseriformes</taxon>
        <taxon>Acipenseridae</taxon>
        <taxon>Huso</taxon>
    </lineage>
</organism>
<feature type="domain" description="Hemicentin/VWA7 galactose-binding" evidence="5">
    <location>
        <begin position="476"/>
        <end position="572"/>
    </location>
</feature>
<evidence type="ECO:0000259" key="5">
    <source>
        <dbReference type="Pfam" id="PF23560"/>
    </source>
</evidence>
<dbReference type="Pfam" id="PF23560">
    <property type="entry name" value="GBD_Hemicentin"/>
    <property type="match status" value="1"/>
</dbReference>
<keyword evidence="3" id="KW-0732">Signal</keyword>
<comment type="subcellular location">
    <subcellularLocation>
        <location evidence="1">Secreted</location>
    </subcellularLocation>
</comment>
<dbReference type="PANTHER" id="PTHR14905:SF18">
    <property type="entry name" value="VON WILLEBRAND FACTOR A DOMAIN-CONTAINING 10, TANDEM DUPLICATE 1-RELATED"/>
    <property type="match status" value="1"/>
</dbReference>
<evidence type="ECO:0000256" key="2">
    <source>
        <dbReference type="ARBA" id="ARBA00022525"/>
    </source>
</evidence>
<feature type="domain" description="VWA7 beta-sandwich" evidence="6">
    <location>
        <begin position="576"/>
        <end position="679"/>
    </location>
</feature>
<proteinExistence type="predicted"/>
<sequence length="936" mass="101232">MALGFLPNAEDSISHTKITERAILRKTMAVLRELAASTGRNFDIGSISDVGNPTSGELFRAYYGREVSPIKFEQAMQTVKDANVGVDYYHPLSSKHHFDSESFVEAKRYLLLKSSAAKENIMQGNYETARSRLGEMLHTLQDFYSHSNWIELGYTVPNPDLIGAGEGIGNTAAPDQVTCINCNTDTCKNNILNNILGSKLITTGYFSLLPSKPAGKCSHGGSLDMTRIRNAMGGINKDHYRSEHWYLHKEAADVAVSATVGVLEDIRNAVGDKAFLKFLNIESPAALCFVIDTTGSMAGEIENAKQRAFSIIDRKRGTPDEPSTYVLVPFNDPDFGPVYKTSDANIFKASISLLTANGGGDTPEMCLSGIQLALINSPPSSEIYVFTDALAKDDYLRNNILALIESTKSSVTFLLTNIVFRKKRSGQQGQRARSMGSSILYQELAATSGGQTIETTKASLQKMTAVISDSSTAALVTLFQAKNTFLNTESTFYFHVDESVTNVTAYISGNIISYTVSNPSGVSQNSSLQDGPLGYMENLGSFYILRLSGDVGRWQISISSYQNYDLKVTGQSIVSFLYSFVEPFEGPHPGLGPIEGRPQTGQNVTMMLRVTGLTIYKTLVVKNVSFVDPDGSLIVSSPAMPALSTGLYYAYIERFPGQQFALVVTGQDNSSNEFRRQSNTRITSSRISVEAATNSTFEPGKLCTIPFTVTTRSIGGTYSVRVRDDKGFVLSATSSIYLENNGTSQGNLTFQSPDGTESGTGVTITIEVESSDLSDMNYAVLRLTIAKEVVDFDPPVCSLVFINENCSTNCAGETWELCAEVRDGGVGVHRIFTRLDNGTLNTTMVWEGGANITLVNYTASCCSTEVNIIVVDKAGNVGNCPYSVRKIPGTSAAPEPVTTGSTTPYPDAFGKGQPSAVVGSVLLYSSSLALLALYMF</sequence>
<dbReference type="SUPFAM" id="SSF53300">
    <property type="entry name" value="vWA-like"/>
    <property type="match status" value="1"/>
</dbReference>
<feature type="domain" description="VWA7 N-terminal" evidence="9">
    <location>
        <begin position="55"/>
        <end position="276"/>
    </location>
</feature>
<dbReference type="InterPro" id="IPR056475">
    <property type="entry name" value="GBD_Hemicentin/VWA7"/>
</dbReference>
<feature type="domain" description="Hemicentin-1-like von Willebrand factor A" evidence="8">
    <location>
        <begin position="286"/>
        <end position="457"/>
    </location>
</feature>
<evidence type="ECO:0000259" key="9">
    <source>
        <dbReference type="Pfam" id="PF25107"/>
    </source>
</evidence>
<dbReference type="InterPro" id="IPR036465">
    <property type="entry name" value="vWFA_dom_sf"/>
</dbReference>
<evidence type="ECO:0000259" key="8">
    <source>
        <dbReference type="Pfam" id="PF25106"/>
    </source>
</evidence>
<evidence type="ECO:0000256" key="3">
    <source>
        <dbReference type="ARBA" id="ARBA00022729"/>
    </source>
</evidence>
<dbReference type="InterPro" id="IPR057615">
    <property type="entry name" value="Ig_VWA7"/>
</dbReference>
<gene>
    <name evidence="10" type="ORF">HHUSO_G31400</name>
</gene>
<dbReference type="InterPro" id="IPR056862">
    <property type="entry name" value="VWA7_N"/>
</dbReference>
<dbReference type="InterPro" id="IPR052577">
    <property type="entry name" value="VWA7"/>
</dbReference>
<evidence type="ECO:0000259" key="7">
    <source>
        <dbReference type="Pfam" id="PF23619"/>
    </source>
</evidence>
<dbReference type="InterPro" id="IPR057613">
    <property type="entry name" value="VWA7_4"/>
</dbReference>
<dbReference type="InterPro" id="IPR056861">
    <property type="entry name" value="HMCN1-like_VWA"/>
</dbReference>
<evidence type="ECO:0000256" key="4">
    <source>
        <dbReference type="ARBA" id="ARBA00023180"/>
    </source>
</evidence>
<reference evidence="10 11" key="1">
    <citation type="submission" date="2021-05" db="EMBL/GenBank/DDBJ databases">
        <authorList>
            <person name="Zahm M."/>
            <person name="Klopp C."/>
            <person name="Cabau C."/>
            <person name="Kuhl H."/>
            <person name="Suciu R."/>
            <person name="Ciorpac M."/>
            <person name="Holostenco D."/>
            <person name="Gessner J."/>
            <person name="Wuertz S."/>
            <person name="Hohne C."/>
            <person name="Stock M."/>
            <person name="Gislard M."/>
            <person name="Lluch J."/>
            <person name="Milhes M."/>
            <person name="Lampietro C."/>
            <person name="Lopez Roques C."/>
            <person name="Donnadieu C."/>
            <person name="Du K."/>
            <person name="Schartl M."/>
            <person name="Guiguen Y."/>
        </authorList>
    </citation>
    <scope>NUCLEOTIDE SEQUENCE [LARGE SCALE GENOMIC DNA]</scope>
    <source>
        <strain evidence="10">Hh-F2</strain>
        <tissue evidence="10">Blood</tissue>
    </source>
</reference>
<evidence type="ECO:0000313" key="10">
    <source>
        <dbReference type="EMBL" id="KAK6469854.1"/>
    </source>
</evidence>
<accession>A0ABR0YB55</accession>
<dbReference type="EMBL" id="JAHFZB010000037">
    <property type="protein sequence ID" value="KAK6469854.1"/>
    <property type="molecule type" value="Genomic_DNA"/>
</dbReference>
<evidence type="ECO:0000313" key="11">
    <source>
        <dbReference type="Proteomes" id="UP001369086"/>
    </source>
</evidence>
<keyword evidence="11" id="KW-1185">Reference proteome</keyword>
<name>A0ABR0YB55_HUSHU</name>
<protein>
    <submittedName>
        <fullName evidence="10">von Willebrand factor A domain-containing protein 7-like</fullName>
    </submittedName>
</protein>
<dbReference type="Proteomes" id="UP001369086">
    <property type="component" value="Unassembled WGS sequence"/>
</dbReference>
<evidence type="ECO:0000256" key="1">
    <source>
        <dbReference type="ARBA" id="ARBA00004613"/>
    </source>
</evidence>
<dbReference type="PANTHER" id="PTHR14905">
    <property type="entry name" value="NG37"/>
    <property type="match status" value="1"/>
</dbReference>
<dbReference type="Pfam" id="PF23610">
    <property type="entry name" value="VWA7_4"/>
    <property type="match status" value="1"/>
</dbReference>
<evidence type="ECO:0000259" key="6">
    <source>
        <dbReference type="Pfam" id="PF23610"/>
    </source>
</evidence>
<feature type="domain" description="VWA7 Ig-like" evidence="7">
    <location>
        <begin position="688"/>
        <end position="786"/>
    </location>
</feature>
<dbReference type="Gene3D" id="3.40.50.410">
    <property type="entry name" value="von Willebrand factor, type A domain"/>
    <property type="match status" value="1"/>
</dbReference>
<keyword evidence="4" id="KW-0325">Glycoprotein</keyword>
<dbReference type="Pfam" id="PF23619">
    <property type="entry name" value="Ig_VWA7"/>
    <property type="match status" value="1"/>
</dbReference>
<dbReference type="Pfam" id="PF25106">
    <property type="entry name" value="VWA_4"/>
    <property type="match status" value="1"/>
</dbReference>